<accession>A0A9D3WSB4</accession>
<evidence type="ECO:0000313" key="2">
    <source>
        <dbReference type="Proteomes" id="UP000827986"/>
    </source>
</evidence>
<name>A0A9D3WSB4_9SAUR</name>
<reference evidence="1" key="1">
    <citation type="submission" date="2021-09" db="EMBL/GenBank/DDBJ databases">
        <title>The genome of Mauremys mutica provides insights into the evolution of semi-aquatic lifestyle.</title>
        <authorList>
            <person name="Gong S."/>
            <person name="Gao Y."/>
        </authorList>
    </citation>
    <scope>NUCLEOTIDE SEQUENCE</scope>
    <source>
        <strain evidence="1">MM-2020</strain>
        <tissue evidence="1">Muscle</tissue>
    </source>
</reference>
<gene>
    <name evidence="1" type="ORF">KIL84_002665</name>
</gene>
<proteinExistence type="predicted"/>
<dbReference type="AlphaFoldDB" id="A0A9D3WSB4"/>
<protein>
    <submittedName>
        <fullName evidence="1">Uncharacterized protein</fullName>
    </submittedName>
</protein>
<evidence type="ECO:0000313" key="1">
    <source>
        <dbReference type="EMBL" id="KAH1167182.1"/>
    </source>
</evidence>
<comment type="caution">
    <text evidence="1">The sequence shown here is derived from an EMBL/GenBank/DDBJ whole genome shotgun (WGS) entry which is preliminary data.</text>
</comment>
<dbReference type="EMBL" id="JAHDVG010000486">
    <property type="protein sequence ID" value="KAH1167182.1"/>
    <property type="molecule type" value="Genomic_DNA"/>
</dbReference>
<sequence>MLDATAGPAPSPRVRKAIPQPPRGICACLGLSLSQFSSSVPTMKHPAAGAMGCTLLGYCFSTMDNCSRNNFLYTDLAPEELIATKLRVEKSCVFLPMVRTGEQFLGQIMVPFPYPNHQKDTSQLTHTGNPNHNPG</sequence>
<keyword evidence="2" id="KW-1185">Reference proteome</keyword>
<dbReference type="Proteomes" id="UP000827986">
    <property type="component" value="Unassembled WGS sequence"/>
</dbReference>
<organism evidence="1 2">
    <name type="scientific">Mauremys mutica</name>
    <name type="common">yellowpond turtle</name>
    <dbReference type="NCBI Taxonomy" id="74926"/>
    <lineage>
        <taxon>Eukaryota</taxon>
        <taxon>Metazoa</taxon>
        <taxon>Chordata</taxon>
        <taxon>Craniata</taxon>
        <taxon>Vertebrata</taxon>
        <taxon>Euteleostomi</taxon>
        <taxon>Archelosauria</taxon>
        <taxon>Testudinata</taxon>
        <taxon>Testudines</taxon>
        <taxon>Cryptodira</taxon>
        <taxon>Durocryptodira</taxon>
        <taxon>Testudinoidea</taxon>
        <taxon>Geoemydidae</taxon>
        <taxon>Geoemydinae</taxon>
        <taxon>Mauremys</taxon>
    </lineage>
</organism>